<dbReference type="RefSeq" id="WP_214765575.1">
    <property type="nucleotide sequence ID" value="NZ_CP076023.1"/>
</dbReference>
<reference evidence="1 2" key="1">
    <citation type="submission" date="2021-05" db="EMBL/GenBank/DDBJ databases">
        <title>Novel species in genus Cellulomonas.</title>
        <authorList>
            <person name="Zhang G."/>
        </authorList>
    </citation>
    <scope>NUCLEOTIDE SEQUENCE [LARGE SCALE GENOMIC DNA]</scope>
    <source>
        <strain evidence="2">zg-ZUI157</strain>
    </source>
</reference>
<dbReference type="Proteomes" id="UP000679335">
    <property type="component" value="Chromosome"/>
</dbReference>
<keyword evidence="2" id="KW-1185">Reference proteome</keyword>
<organism evidence="1 2">
    <name type="scientific">Cellulomonas dongxiuzhuiae</name>
    <dbReference type="NCBI Taxonomy" id="2819979"/>
    <lineage>
        <taxon>Bacteria</taxon>
        <taxon>Bacillati</taxon>
        <taxon>Actinomycetota</taxon>
        <taxon>Actinomycetes</taxon>
        <taxon>Micrococcales</taxon>
        <taxon>Cellulomonadaceae</taxon>
        <taxon>Cellulomonas</taxon>
    </lineage>
</organism>
<proteinExistence type="predicted"/>
<evidence type="ECO:0000313" key="1">
    <source>
        <dbReference type="EMBL" id="QWC15825.1"/>
    </source>
</evidence>
<protein>
    <submittedName>
        <fullName evidence="1">Uncharacterized protein</fullName>
    </submittedName>
</protein>
<name>A0ABX8GIJ8_9CELL</name>
<sequence>MWDLAIWGRIAVQRLNAGASLVLLSQQVADLEREEDRLAVDPDRVPGTGHEGL</sequence>
<gene>
    <name evidence="1" type="ORF">KKR89_16425</name>
</gene>
<dbReference type="EMBL" id="CP076023">
    <property type="protein sequence ID" value="QWC15825.1"/>
    <property type="molecule type" value="Genomic_DNA"/>
</dbReference>
<evidence type="ECO:0000313" key="2">
    <source>
        <dbReference type="Proteomes" id="UP000679335"/>
    </source>
</evidence>
<accession>A0ABX8GIJ8</accession>